<dbReference type="KEGG" id="ppac:PAP_06990"/>
<dbReference type="eggNOG" id="arCOG03808">
    <property type="taxonomic scope" value="Archaea"/>
</dbReference>
<dbReference type="HOGENOM" id="CLU_096716_0_0_2"/>
<sequence length="260" mass="29889">MRLLSSGFERLDKALGGGILEGTNILLIYDSFSLGWIMPFKILQYRLSQGDFGIIINYNLPLPKLALRAKSAGLDIDLEGKNGNLAIIDIFGSRYGNQHSEDYVYTIERFDSETYVPKLLDIYNDILEKAGNRRIIELSFTIDGMAFEIGEDRSVRILKHVFSNACSEERKRLLFSMYLLNKDRASKEFVSWNIELGDHVVEFLFEEKTDRILEQMYILKSPSFEFEPTVYTCLLRGSSIIIEPVETQRGVLPQTSFWLL</sequence>
<dbReference type="Gene3D" id="3.40.50.300">
    <property type="entry name" value="P-loop containing nucleotide triphosphate hydrolases"/>
    <property type="match status" value="1"/>
</dbReference>
<dbReference type="RefSeq" id="WP_048165309.1">
    <property type="nucleotide sequence ID" value="NZ_CP006019.1"/>
</dbReference>
<dbReference type="EMBL" id="CP006019">
    <property type="protein sequence ID" value="AIF69790.1"/>
    <property type="molecule type" value="Genomic_DNA"/>
</dbReference>
<accession>A0A075LSQ8</accession>
<dbReference type="GeneID" id="24842511"/>
<dbReference type="InterPro" id="IPR027417">
    <property type="entry name" value="P-loop_NTPase"/>
</dbReference>
<evidence type="ECO:0000313" key="2">
    <source>
        <dbReference type="Proteomes" id="UP000027981"/>
    </source>
</evidence>
<reference evidence="1 2" key="2">
    <citation type="journal article" date="2015" name="Genome Announc.">
        <title>Complete Genome Sequence of Hyperthermophilic Piezophilic Archaeon Palaeococcus pacificus DY20341T, Isolated from Deep-Sea Hydrothermal Sediments.</title>
        <authorList>
            <person name="Zeng X."/>
            <person name="Jebbar M."/>
            <person name="Shao Z."/>
        </authorList>
    </citation>
    <scope>NUCLEOTIDE SEQUENCE [LARGE SCALE GENOMIC DNA]</scope>
    <source>
        <strain evidence="1 2">DY20341</strain>
    </source>
</reference>
<keyword evidence="2" id="KW-1185">Reference proteome</keyword>
<evidence type="ECO:0008006" key="3">
    <source>
        <dbReference type="Google" id="ProtNLM"/>
    </source>
</evidence>
<dbReference type="STRING" id="1343739.PAP_06990"/>
<dbReference type="Proteomes" id="UP000027981">
    <property type="component" value="Chromosome"/>
</dbReference>
<proteinExistence type="predicted"/>
<reference evidence="2" key="1">
    <citation type="submission" date="2013-06" db="EMBL/GenBank/DDBJ databases">
        <title>Complete Genome Sequence of Hyperthermophilic Palaeococcus pacificus DY20341T, Isolated from a Deep-Sea Hydrothermal Sediments.</title>
        <authorList>
            <person name="Zeng X."/>
            <person name="Shao Z."/>
        </authorList>
    </citation>
    <scope>NUCLEOTIDE SEQUENCE [LARGE SCALE GENOMIC DNA]</scope>
    <source>
        <strain evidence="2">DY20341</strain>
    </source>
</reference>
<dbReference type="AlphaFoldDB" id="A0A075LSQ8"/>
<evidence type="ECO:0000313" key="1">
    <source>
        <dbReference type="EMBL" id="AIF69790.1"/>
    </source>
</evidence>
<gene>
    <name evidence="1" type="ORF">PAP_06990</name>
</gene>
<name>A0A075LSQ8_9EURY</name>
<protein>
    <recommendedName>
        <fullName evidence="3">KaiC-like domain-containing protein</fullName>
    </recommendedName>
</protein>
<organism evidence="1 2">
    <name type="scientific">Palaeococcus pacificus DY20341</name>
    <dbReference type="NCBI Taxonomy" id="1343739"/>
    <lineage>
        <taxon>Archaea</taxon>
        <taxon>Methanobacteriati</taxon>
        <taxon>Methanobacteriota</taxon>
        <taxon>Thermococci</taxon>
        <taxon>Thermococcales</taxon>
        <taxon>Thermococcaceae</taxon>
        <taxon>Palaeococcus</taxon>
    </lineage>
</organism>
<dbReference type="OrthoDB" id="85233at2157"/>